<proteinExistence type="predicted"/>
<name>A0A4Z2ER75_9TELE</name>
<accession>A0A4Z2ER75</accession>
<reference evidence="2 3" key="1">
    <citation type="submission" date="2019-03" db="EMBL/GenBank/DDBJ databases">
        <title>First draft genome of Liparis tanakae, snailfish: a comprehensive survey of snailfish specific genes.</title>
        <authorList>
            <person name="Kim W."/>
            <person name="Song I."/>
            <person name="Jeong J.-H."/>
            <person name="Kim D."/>
            <person name="Kim S."/>
            <person name="Ryu S."/>
            <person name="Song J.Y."/>
            <person name="Lee S.K."/>
        </authorList>
    </citation>
    <scope>NUCLEOTIDE SEQUENCE [LARGE SCALE GENOMIC DNA]</scope>
    <source>
        <tissue evidence="2">Muscle</tissue>
    </source>
</reference>
<protein>
    <submittedName>
        <fullName evidence="2">Uncharacterized protein</fullName>
    </submittedName>
</protein>
<feature type="region of interest" description="Disordered" evidence="1">
    <location>
        <begin position="155"/>
        <end position="193"/>
    </location>
</feature>
<evidence type="ECO:0000256" key="1">
    <source>
        <dbReference type="SAM" id="MobiDB-lite"/>
    </source>
</evidence>
<feature type="compositionally biased region" description="Acidic residues" evidence="1">
    <location>
        <begin position="173"/>
        <end position="186"/>
    </location>
</feature>
<sequence length="193" mass="20893">MLATRALKWQRMSFSVSESLSFSASSSCRVRSTYSSSVLFREWLSPSNPPLLKDADQLDSEDVAPPAPLHVLQGRTDHNNPSVSGHEARGVTAELLLPQATGLVLPSPSTRDSVMSMHSERIMGTMCLKRDEGDGVPTICGDIDALAAGRGGFRPLSGVDASVSGGEQRTEPEVEDEEDMEGEEEAELQHRIR</sequence>
<dbReference type="EMBL" id="SRLO01003825">
    <property type="protein sequence ID" value="TNN31081.1"/>
    <property type="molecule type" value="Genomic_DNA"/>
</dbReference>
<dbReference type="AlphaFoldDB" id="A0A4Z2ER75"/>
<organism evidence="2 3">
    <name type="scientific">Liparis tanakae</name>
    <name type="common">Tanaka's snailfish</name>
    <dbReference type="NCBI Taxonomy" id="230148"/>
    <lineage>
        <taxon>Eukaryota</taxon>
        <taxon>Metazoa</taxon>
        <taxon>Chordata</taxon>
        <taxon>Craniata</taxon>
        <taxon>Vertebrata</taxon>
        <taxon>Euteleostomi</taxon>
        <taxon>Actinopterygii</taxon>
        <taxon>Neopterygii</taxon>
        <taxon>Teleostei</taxon>
        <taxon>Neoteleostei</taxon>
        <taxon>Acanthomorphata</taxon>
        <taxon>Eupercaria</taxon>
        <taxon>Perciformes</taxon>
        <taxon>Cottioidei</taxon>
        <taxon>Cottales</taxon>
        <taxon>Liparidae</taxon>
        <taxon>Liparis</taxon>
    </lineage>
</organism>
<evidence type="ECO:0000313" key="3">
    <source>
        <dbReference type="Proteomes" id="UP000314294"/>
    </source>
</evidence>
<keyword evidence="3" id="KW-1185">Reference proteome</keyword>
<evidence type="ECO:0000313" key="2">
    <source>
        <dbReference type="EMBL" id="TNN31081.1"/>
    </source>
</evidence>
<comment type="caution">
    <text evidence="2">The sequence shown here is derived from an EMBL/GenBank/DDBJ whole genome shotgun (WGS) entry which is preliminary data.</text>
</comment>
<dbReference type="Proteomes" id="UP000314294">
    <property type="component" value="Unassembled WGS sequence"/>
</dbReference>
<gene>
    <name evidence="2" type="ORF">EYF80_058767</name>
</gene>